<evidence type="ECO:0000313" key="2">
    <source>
        <dbReference type="Proteomes" id="UP000581769"/>
    </source>
</evidence>
<dbReference type="AlphaFoldDB" id="A0A840J3A5"/>
<protein>
    <submittedName>
        <fullName evidence="1">Uncharacterized protein</fullName>
    </submittedName>
</protein>
<accession>A0A840J3A5</accession>
<name>A0A840J3A5_9PSEU</name>
<proteinExistence type="predicted"/>
<dbReference type="EMBL" id="JACHMG010000001">
    <property type="protein sequence ID" value="MBB4687937.1"/>
    <property type="molecule type" value="Genomic_DNA"/>
</dbReference>
<keyword evidence="2" id="KW-1185">Reference proteome</keyword>
<comment type="caution">
    <text evidence="1">The sequence shown here is derived from an EMBL/GenBank/DDBJ whole genome shotgun (WGS) entry which is preliminary data.</text>
</comment>
<dbReference type="Proteomes" id="UP000581769">
    <property type="component" value="Unassembled WGS sequence"/>
</dbReference>
<evidence type="ECO:0000313" key="1">
    <source>
        <dbReference type="EMBL" id="MBB4687937.1"/>
    </source>
</evidence>
<organism evidence="1 2">
    <name type="scientific">Amycolatopsis jiangsuensis</name>
    <dbReference type="NCBI Taxonomy" id="1181879"/>
    <lineage>
        <taxon>Bacteria</taxon>
        <taxon>Bacillati</taxon>
        <taxon>Actinomycetota</taxon>
        <taxon>Actinomycetes</taxon>
        <taxon>Pseudonocardiales</taxon>
        <taxon>Pseudonocardiaceae</taxon>
        <taxon>Amycolatopsis</taxon>
    </lineage>
</organism>
<gene>
    <name evidence="1" type="ORF">BJY18_005422</name>
</gene>
<dbReference type="RefSeq" id="WP_184782708.1">
    <property type="nucleotide sequence ID" value="NZ_JACHMG010000001.1"/>
</dbReference>
<sequence length="58" mass="6487">MAVPDSLTRLLCAWRRDIASVPVPMLVDAEHGARLIREAARVHASPDDARTRARNWPV</sequence>
<reference evidence="1 2" key="1">
    <citation type="submission" date="2020-08" db="EMBL/GenBank/DDBJ databases">
        <title>Sequencing the genomes of 1000 actinobacteria strains.</title>
        <authorList>
            <person name="Klenk H.-P."/>
        </authorList>
    </citation>
    <scope>NUCLEOTIDE SEQUENCE [LARGE SCALE GENOMIC DNA]</scope>
    <source>
        <strain evidence="1 2">DSM 45859</strain>
    </source>
</reference>